<sequence>MKIHDVIAYPIWIGNRNQLLVKIETDKGLYGWGESGLSSRELGVKGIIEHYRNLIVGMDPFEIGKIWQRLYRSQYFEGGRTITAAISAIDIALHDLKGKSLNVPVYELIGGKQRNAVPTFATTSEPPGKKMIEHVQKETQYHTKL</sequence>
<evidence type="ECO:0000256" key="1">
    <source>
        <dbReference type="ARBA" id="ARBA00023239"/>
    </source>
</evidence>
<feature type="domain" description="Mandelate racemase/muconate lactonizing enzyme N-terminal" evidence="2">
    <location>
        <begin position="19"/>
        <end position="110"/>
    </location>
</feature>
<accession>A0A383CUL8</accession>
<dbReference type="InterPro" id="IPR034593">
    <property type="entry name" value="DgoD-like"/>
</dbReference>
<dbReference type="InterPro" id="IPR018110">
    <property type="entry name" value="Mandel_Rmase/mucon_lact_enz_CS"/>
</dbReference>
<dbReference type="PANTHER" id="PTHR48080:SF2">
    <property type="entry name" value="D-GALACTONATE DEHYDRATASE"/>
    <property type="match status" value="1"/>
</dbReference>
<gene>
    <name evidence="3" type="ORF">METZ01_LOCUS488900</name>
</gene>
<keyword evidence="1" id="KW-0456">Lyase</keyword>
<dbReference type="Gene3D" id="3.30.390.10">
    <property type="entry name" value="Enolase-like, N-terminal domain"/>
    <property type="match status" value="1"/>
</dbReference>
<dbReference type="InterPro" id="IPR036849">
    <property type="entry name" value="Enolase-like_C_sf"/>
</dbReference>
<dbReference type="GO" id="GO:0016829">
    <property type="term" value="F:lyase activity"/>
    <property type="evidence" value="ECO:0007669"/>
    <property type="project" value="UniProtKB-KW"/>
</dbReference>
<proteinExistence type="predicted"/>
<dbReference type="InterPro" id="IPR013341">
    <property type="entry name" value="Mandelate_racemase_N_dom"/>
</dbReference>
<dbReference type="SUPFAM" id="SSF54826">
    <property type="entry name" value="Enolase N-terminal domain-like"/>
    <property type="match status" value="1"/>
</dbReference>
<dbReference type="PANTHER" id="PTHR48080">
    <property type="entry name" value="D-GALACTONATE DEHYDRATASE-RELATED"/>
    <property type="match status" value="1"/>
</dbReference>
<dbReference type="Pfam" id="PF02746">
    <property type="entry name" value="MR_MLE_N"/>
    <property type="match status" value="1"/>
</dbReference>
<dbReference type="EMBL" id="UINC01211936">
    <property type="protein sequence ID" value="SVE36046.1"/>
    <property type="molecule type" value="Genomic_DNA"/>
</dbReference>
<name>A0A383CUL8_9ZZZZ</name>
<dbReference type="GO" id="GO:0009063">
    <property type="term" value="P:amino acid catabolic process"/>
    <property type="evidence" value="ECO:0007669"/>
    <property type="project" value="InterPro"/>
</dbReference>
<protein>
    <recommendedName>
        <fullName evidence="2">Mandelate racemase/muconate lactonizing enzyme N-terminal domain-containing protein</fullName>
    </recommendedName>
</protein>
<dbReference type="InterPro" id="IPR029017">
    <property type="entry name" value="Enolase-like_N"/>
</dbReference>
<evidence type="ECO:0000259" key="2">
    <source>
        <dbReference type="Pfam" id="PF02746"/>
    </source>
</evidence>
<dbReference type="Gene3D" id="3.20.20.120">
    <property type="entry name" value="Enolase-like C-terminal domain"/>
    <property type="match status" value="1"/>
</dbReference>
<dbReference type="AlphaFoldDB" id="A0A383CUL8"/>
<dbReference type="PROSITE" id="PS00908">
    <property type="entry name" value="MR_MLE_1"/>
    <property type="match status" value="1"/>
</dbReference>
<organism evidence="3">
    <name type="scientific">marine metagenome</name>
    <dbReference type="NCBI Taxonomy" id="408172"/>
    <lineage>
        <taxon>unclassified sequences</taxon>
        <taxon>metagenomes</taxon>
        <taxon>ecological metagenomes</taxon>
    </lineage>
</organism>
<evidence type="ECO:0000313" key="3">
    <source>
        <dbReference type="EMBL" id="SVE36046.1"/>
    </source>
</evidence>
<feature type="non-terminal residue" evidence="3">
    <location>
        <position position="145"/>
    </location>
</feature>
<reference evidence="3" key="1">
    <citation type="submission" date="2018-05" db="EMBL/GenBank/DDBJ databases">
        <authorList>
            <person name="Lanie J.A."/>
            <person name="Ng W.-L."/>
            <person name="Kazmierczak K.M."/>
            <person name="Andrzejewski T.M."/>
            <person name="Davidsen T.M."/>
            <person name="Wayne K.J."/>
            <person name="Tettelin H."/>
            <person name="Glass J.I."/>
            <person name="Rusch D."/>
            <person name="Podicherti R."/>
            <person name="Tsui H.-C.T."/>
            <person name="Winkler M.E."/>
        </authorList>
    </citation>
    <scope>NUCLEOTIDE SEQUENCE</scope>
</reference>